<reference evidence="1" key="2">
    <citation type="submission" date="2021-05" db="EMBL/GenBank/DDBJ databases">
        <title>Protein family content uncovers lineage relationships and bacterial pathway maintenance mechanisms in DPANN archaea.</title>
        <authorList>
            <person name="Castelle C.J."/>
            <person name="Meheust R."/>
            <person name="Jaffe A.L."/>
            <person name="Seitz K."/>
            <person name="Gong X."/>
            <person name="Baker B.J."/>
            <person name="Banfield J.F."/>
        </authorList>
    </citation>
    <scope>NUCLEOTIDE SEQUENCE</scope>
    <source>
        <strain evidence="1">RIFCSPLOWO2_01_FULL_43_13</strain>
    </source>
</reference>
<protein>
    <recommendedName>
        <fullName evidence="3">AbiEi antitoxin C-terminal domain-containing protein</fullName>
    </recommendedName>
</protein>
<dbReference type="AlphaFoldDB" id="A0A8T4KTH2"/>
<reference evidence="1" key="1">
    <citation type="submission" date="2021-03" db="EMBL/GenBank/DDBJ databases">
        <authorList>
            <person name="Jaffe A."/>
        </authorList>
    </citation>
    <scope>NUCLEOTIDE SEQUENCE</scope>
    <source>
        <strain evidence="1">RIFCSPLOWO2_01_FULL_43_13</strain>
    </source>
</reference>
<sequence length="209" mass="24574">MNYSILVRKLLLNKERYVSEKDIKSYCAILGIPYVSAIKYLGKYNYIIRILRGFFYVPSIEERKLKTGKPYHLEAIAKALEYKGVKNWYAGLETAIKLNNITHEFFTIDYIISDKIFRSKPFKILGHKVKFAKVKKELLGFGIKKGKIPYSDLEKTLLDLIYLRKYSGRSDKAIKDELIEWFETASKTKIRKYSKNYSKNVRKLAEEML</sequence>
<gene>
    <name evidence="1" type="ORF">J4478_03215</name>
</gene>
<dbReference type="EMBL" id="JAGVWB010000022">
    <property type="protein sequence ID" value="MBS3058388.1"/>
    <property type="molecule type" value="Genomic_DNA"/>
</dbReference>
<evidence type="ECO:0000313" key="1">
    <source>
        <dbReference type="EMBL" id="MBS3058388.1"/>
    </source>
</evidence>
<accession>A0A8T4KTH2</accession>
<evidence type="ECO:0008006" key="3">
    <source>
        <dbReference type="Google" id="ProtNLM"/>
    </source>
</evidence>
<comment type="caution">
    <text evidence="1">The sequence shown here is derived from an EMBL/GenBank/DDBJ whole genome shotgun (WGS) entry which is preliminary data.</text>
</comment>
<name>A0A8T4KTH2_9ARCH</name>
<organism evidence="1 2">
    <name type="scientific">Candidatus Iainarchaeum sp</name>
    <dbReference type="NCBI Taxonomy" id="3101447"/>
    <lineage>
        <taxon>Archaea</taxon>
        <taxon>Candidatus Iainarchaeota</taxon>
        <taxon>Candidatus Iainarchaeia</taxon>
        <taxon>Candidatus Iainarchaeales</taxon>
        <taxon>Candidatus Iainarchaeaceae</taxon>
        <taxon>Candidatus Iainarchaeum</taxon>
    </lineage>
</organism>
<evidence type="ECO:0000313" key="2">
    <source>
        <dbReference type="Proteomes" id="UP000680185"/>
    </source>
</evidence>
<proteinExistence type="predicted"/>
<dbReference type="Proteomes" id="UP000680185">
    <property type="component" value="Unassembled WGS sequence"/>
</dbReference>